<keyword evidence="2" id="KW-0560">Oxidoreductase</keyword>
<dbReference type="InterPro" id="IPR036291">
    <property type="entry name" value="NAD(P)-bd_dom_sf"/>
</dbReference>
<dbReference type="NCBIfam" id="NF005559">
    <property type="entry name" value="PRK07231.1"/>
    <property type="match status" value="1"/>
</dbReference>
<keyword evidence="4" id="KW-1185">Reference proteome</keyword>
<gene>
    <name evidence="3" type="ORF">ACFQND_09250</name>
</gene>
<accession>A0ABW1TWU7</accession>
<organism evidence="3 4">
    <name type="scientific">Polaromonas aquatica</name>
    <dbReference type="NCBI Taxonomy" id="332657"/>
    <lineage>
        <taxon>Bacteria</taxon>
        <taxon>Pseudomonadati</taxon>
        <taxon>Pseudomonadota</taxon>
        <taxon>Betaproteobacteria</taxon>
        <taxon>Burkholderiales</taxon>
        <taxon>Comamonadaceae</taxon>
        <taxon>Polaromonas</taxon>
    </lineage>
</organism>
<dbReference type="Pfam" id="PF13561">
    <property type="entry name" value="adh_short_C2"/>
    <property type="match status" value="1"/>
</dbReference>
<dbReference type="PRINTS" id="PR00080">
    <property type="entry name" value="SDRFAMILY"/>
</dbReference>
<dbReference type="RefSeq" id="WP_371439079.1">
    <property type="nucleotide sequence ID" value="NZ_JBHSRS010000018.1"/>
</dbReference>
<protein>
    <submittedName>
        <fullName evidence="3">SDR family oxidoreductase</fullName>
    </submittedName>
</protein>
<dbReference type="InterPro" id="IPR020904">
    <property type="entry name" value="Sc_DH/Rdtase_CS"/>
</dbReference>
<evidence type="ECO:0000256" key="1">
    <source>
        <dbReference type="ARBA" id="ARBA00006484"/>
    </source>
</evidence>
<evidence type="ECO:0000313" key="3">
    <source>
        <dbReference type="EMBL" id="MFC6281414.1"/>
    </source>
</evidence>
<dbReference type="PANTHER" id="PTHR43639">
    <property type="entry name" value="OXIDOREDUCTASE, SHORT-CHAIN DEHYDROGENASE/REDUCTASE FAMILY (AFU_ORTHOLOGUE AFUA_5G02870)"/>
    <property type="match status" value="1"/>
</dbReference>
<reference evidence="4" key="1">
    <citation type="journal article" date="2019" name="Int. J. Syst. Evol. Microbiol.">
        <title>The Global Catalogue of Microorganisms (GCM) 10K type strain sequencing project: providing services to taxonomists for standard genome sequencing and annotation.</title>
        <authorList>
            <consortium name="The Broad Institute Genomics Platform"/>
            <consortium name="The Broad Institute Genome Sequencing Center for Infectious Disease"/>
            <person name="Wu L."/>
            <person name="Ma J."/>
        </authorList>
    </citation>
    <scope>NUCLEOTIDE SEQUENCE [LARGE SCALE GENOMIC DNA]</scope>
    <source>
        <strain evidence="4">CCUG 39402</strain>
    </source>
</reference>
<evidence type="ECO:0000256" key="2">
    <source>
        <dbReference type="ARBA" id="ARBA00023002"/>
    </source>
</evidence>
<evidence type="ECO:0000313" key="4">
    <source>
        <dbReference type="Proteomes" id="UP001596270"/>
    </source>
</evidence>
<dbReference type="Proteomes" id="UP001596270">
    <property type="component" value="Unassembled WGS sequence"/>
</dbReference>
<sequence>MRLINTTAVITGAGSGYGAALVRRFAAEGARVACVDIHLDSAQRVAEELKSGGGEALALPCDVADSASVGRMVAAVREHWGGFNALVNNAALTQKPARIAKTSEEDLDRLLAVNIKSLYHMAVHALPVMRQGGGGNVINIASVTGIRPRPGMTWYNATKSAMISITQSMAAELATDRIRVNAIAPAAGLTPMFESMFGESLESGIEQVLKTIPLGRLCQPEDIASAAVYLASEEASFVTGVVLPVDGGRLVG</sequence>
<dbReference type="EMBL" id="JBHSRS010000018">
    <property type="protein sequence ID" value="MFC6281414.1"/>
    <property type="molecule type" value="Genomic_DNA"/>
</dbReference>
<comment type="caution">
    <text evidence="3">The sequence shown here is derived from an EMBL/GenBank/DDBJ whole genome shotgun (WGS) entry which is preliminary data.</text>
</comment>
<dbReference type="Gene3D" id="3.40.50.720">
    <property type="entry name" value="NAD(P)-binding Rossmann-like Domain"/>
    <property type="match status" value="1"/>
</dbReference>
<dbReference type="PROSITE" id="PS00061">
    <property type="entry name" value="ADH_SHORT"/>
    <property type="match status" value="1"/>
</dbReference>
<proteinExistence type="inferred from homology"/>
<name>A0ABW1TWU7_9BURK</name>
<dbReference type="SUPFAM" id="SSF51735">
    <property type="entry name" value="NAD(P)-binding Rossmann-fold domains"/>
    <property type="match status" value="1"/>
</dbReference>
<dbReference type="PRINTS" id="PR00081">
    <property type="entry name" value="GDHRDH"/>
</dbReference>
<comment type="similarity">
    <text evidence="1">Belongs to the short-chain dehydrogenases/reductases (SDR) family.</text>
</comment>
<dbReference type="PANTHER" id="PTHR43639:SF1">
    <property type="entry name" value="SHORT-CHAIN DEHYDROGENASE_REDUCTASE FAMILY PROTEIN"/>
    <property type="match status" value="1"/>
</dbReference>
<dbReference type="InterPro" id="IPR002347">
    <property type="entry name" value="SDR_fam"/>
</dbReference>